<dbReference type="Proteomes" id="UP000658613">
    <property type="component" value="Unassembled WGS sequence"/>
</dbReference>
<dbReference type="SUPFAM" id="SSF52540">
    <property type="entry name" value="P-loop containing nucleoside triphosphate hydrolases"/>
    <property type="match status" value="1"/>
</dbReference>
<dbReference type="InterPro" id="IPR027417">
    <property type="entry name" value="P-loop_NTPase"/>
</dbReference>
<dbReference type="SMART" id="SM00490">
    <property type="entry name" value="HELICc"/>
    <property type="match status" value="1"/>
</dbReference>
<comment type="caution">
    <text evidence="3">The sequence shown here is derived from an EMBL/GenBank/DDBJ whole genome shotgun (WGS) entry which is preliminary data.</text>
</comment>
<sequence>MNLQPWYDARERLIDYVRNDLQGKDDERLETPPLDRFIVGILHPQRGAGGDLDAFAENDSETHGFVKTNGPSRSDFETDNDANLPNTTRPSSMGITVNVAPNDSTTITASFEATRYIEDENSLWQPEKIKFREVIDLQEIKRTNQVCKIEIPSGIEGLKALAIIRPTSFEVVRITLSLINTNEAKKGAKDPLCWFRPRIVLQLNHGTFTSGRPTYDFAHRDRELRALDFLYRHETNIAIGHGCSVSWQGKGSVTRVETTYFPSHEVPLADPSPGKPGDPYGEYDLRISQFAEACSYEPLKNLCAAYSRWIEEQAARLDSEKVSLHESEYQIGLETLANARVCHERIANGIRYLEDPESTDVRLAFRLMNLAMLEQRRNSSLDDIQAIAWRPFQIAFILMNIPALSDPDHGERNSVDLLWFPTGGGKTEAYLGCIAFSILLRRIRRPESGGVTAIMRYTLRLLTSDQFGRASKLVCALEKVRAQHLPDSRIPISLGMWVGQNTTPNTYKQVKEELSKATHGSYYSGKTPLTYQVQECPSCSARIELKHYSLTNDGLVIACPNQACFFRNGLPLYFVDEDVYEKRPSLIIGTVDKFAQMAWQPQVAQLLGIDEPESSPDLIVQDELHLLSGPLGTMVGHYETALDQSLKVATGHRPKVIAATATIRQAKEQIRAIFDRDSVQFPPAGLDPHDSYFSQSAKREDQGTRAYIGVLAPGTSQMTLLVRLYAALLQGASELEKPDDLIPETWNKVLDTYWTLLGYFNSLRVLGSANLLANSDIPDRIEVLAKRSGKSERLDPRDKLPAELTSRRNSGEIAATRIRMSKSYPDSQTPSIVLATNMISVGLDIDRLGLMVVAGQPQNSSEYIQATSRVGRRFPGLVFVAFNANRTRDVSHFESFEFFHRTLYSSVEATTATPFSPRARDRGAHGLLVSGTRLLFPELRAKDSAGEVERFEQEIRETVIHPSVERAKSICGKDSKEAQALESRLEALLMEWVEFARLKLQQGHILEYGKMGKSTVDDDQVLLLPSGSSEGPDRFQKKPPWETLTSLRDVDSETVIVREGQ</sequence>
<evidence type="ECO:0000259" key="2">
    <source>
        <dbReference type="PROSITE" id="PS51194"/>
    </source>
</evidence>
<dbReference type="EMBL" id="JADOUE010000001">
    <property type="protein sequence ID" value="MBG6121315.1"/>
    <property type="molecule type" value="Genomic_DNA"/>
</dbReference>
<dbReference type="AlphaFoldDB" id="A0A931E0E6"/>
<proteinExistence type="predicted"/>
<evidence type="ECO:0000256" key="1">
    <source>
        <dbReference type="SAM" id="MobiDB-lite"/>
    </source>
</evidence>
<reference evidence="3" key="1">
    <citation type="submission" date="2020-11" db="EMBL/GenBank/DDBJ databases">
        <title>Sequencing the genomes of 1000 actinobacteria strains.</title>
        <authorList>
            <person name="Klenk H.-P."/>
        </authorList>
    </citation>
    <scope>NUCLEOTIDE SEQUENCE</scope>
    <source>
        <strain evidence="3">DSM 45632</strain>
    </source>
</reference>
<dbReference type="RefSeq" id="WP_196823898.1">
    <property type="nucleotide sequence ID" value="NZ_CP046980.1"/>
</dbReference>
<organism evidence="3 4">
    <name type="scientific">Corynebacterium aquatimens</name>
    <dbReference type="NCBI Taxonomy" id="1190508"/>
    <lineage>
        <taxon>Bacteria</taxon>
        <taxon>Bacillati</taxon>
        <taxon>Actinomycetota</taxon>
        <taxon>Actinomycetes</taxon>
        <taxon>Mycobacteriales</taxon>
        <taxon>Corynebacteriaceae</taxon>
        <taxon>Corynebacterium</taxon>
    </lineage>
</organism>
<evidence type="ECO:0000313" key="4">
    <source>
        <dbReference type="Proteomes" id="UP000658613"/>
    </source>
</evidence>
<dbReference type="InterPro" id="IPR001650">
    <property type="entry name" value="Helicase_C-like"/>
</dbReference>
<feature type="region of interest" description="Disordered" evidence="1">
    <location>
        <begin position="67"/>
        <end position="91"/>
    </location>
</feature>
<gene>
    <name evidence="3" type="ORF">IW254_000284</name>
</gene>
<dbReference type="CDD" id="cd18785">
    <property type="entry name" value="SF2_C"/>
    <property type="match status" value="1"/>
</dbReference>
<dbReference type="Pfam" id="PF00271">
    <property type="entry name" value="Helicase_C"/>
    <property type="match status" value="1"/>
</dbReference>
<dbReference type="PROSITE" id="PS51194">
    <property type="entry name" value="HELICASE_CTER"/>
    <property type="match status" value="1"/>
</dbReference>
<accession>A0A931E0E6</accession>
<feature type="compositionally biased region" description="Polar residues" evidence="1">
    <location>
        <begin position="81"/>
        <end position="91"/>
    </location>
</feature>
<protein>
    <recommendedName>
        <fullName evidence="2">Helicase C-terminal domain-containing protein</fullName>
    </recommendedName>
</protein>
<dbReference type="Gene3D" id="3.40.50.300">
    <property type="entry name" value="P-loop containing nucleotide triphosphate hydrolases"/>
    <property type="match status" value="2"/>
</dbReference>
<evidence type="ECO:0000313" key="3">
    <source>
        <dbReference type="EMBL" id="MBG6121315.1"/>
    </source>
</evidence>
<keyword evidence="4" id="KW-1185">Reference proteome</keyword>
<feature type="domain" description="Helicase C-terminal" evidence="2">
    <location>
        <begin position="755"/>
        <end position="915"/>
    </location>
</feature>
<name>A0A931E0E6_9CORY</name>